<protein>
    <submittedName>
        <fullName evidence="1">Uncharacterized protein</fullName>
    </submittedName>
</protein>
<accession>A0A6C0BIZ2</accession>
<organism evidence="1">
    <name type="scientific">viral metagenome</name>
    <dbReference type="NCBI Taxonomy" id="1070528"/>
    <lineage>
        <taxon>unclassified sequences</taxon>
        <taxon>metagenomes</taxon>
        <taxon>organismal metagenomes</taxon>
    </lineage>
</organism>
<evidence type="ECO:0000313" key="1">
    <source>
        <dbReference type="EMBL" id="QHS91711.1"/>
    </source>
</evidence>
<reference evidence="1" key="1">
    <citation type="journal article" date="2020" name="Nature">
        <title>Giant virus diversity and host interactions through global metagenomics.</title>
        <authorList>
            <person name="Schulz F."/>
            <person name="Roux S."/>
            <person name="Paez-Espino D."/>
            <person name="Jungbluth S."/>
            <person name="Walsh D.A."/>
            <person name="Denef V.J."/>
            <person name="McMahon K.D."/>
            <person name="Konstantinidis K.T."/>
            <person name="Eloe-Fadrosh E.A."/>
            <person name="Kyrpides N.C."/>
            <person name="Woyke T."/>
        </authorList>
    </citation>
    <scope>NUCLEOTIDE SEQUENCE</scope>
    <source>
        <strain evidence="1">GVMAG-M-3300013006-15</strain>
    </source>
</reference>
<dbReference type="AlphaFoldDB" id="A0A6C0BIZ2"/>
<sequence length="93" mass="10583">MPRFVRISKEVIHIPSLANVSMGTTCLGAPFLCFYYHNQKNQTIGYGFGKWNDCERDLIRVKSAMIEIEKIIGEVPLTEEIKTPLIEVKVTDP</sequence>
<name>A0A6C0BIZ2_9ZZZZ</name>
<dbReference type="EMBL" id="MN739163">
    <property type="protein sequence ID" value="QHS91711.1"/>
    <property type="molecule type" value="Genomic_DNA"/>
</dbReference>
<proteinExistence type="predicted"/>